<dbReference type="STRING" id="1760988.SAMN02949497_3766"/>
<evidence type="ECO:0000256" key="4">
    <source>
        <dbReference type="ARBA" id="ARBA00023136"/>
    </source>
</evidence>
<keyword evidence="2 5" id="KW-0812">Transmembrane</keyword>
<dbReference type="AlphaFoldDB" id="A0A1Y6D1T6"/>
<proteinExistence type="predicted"/>
<name>A0A1Y6D1T6_9GAMM</name>
<organism evidence="6 7">
    <name type="scientific">Methylomagnum ishizawai</name>
    <dbReference type="NCBI Taxonomy" id="1760988"/>
    <lineage>
        <taxon>Bacteria</taxon>
        <taxon>Pseudomonadati</taxon>
        <taxon>Pseudomonadota</taxon>
        <taxon>Gammaproteobacteria</taxon>
        <taxon>Methylococcales</taxon>
        <taxon>Methylococcaceae</taxon>
        <taxon>Methylomagnum</taxon>
    </lineage>
</organism>
<keyword evidence="6" id="KW-0489">Methyltransferase</keyword>
<sequence length="148" mass="16089">MNKLILIPPPVFALALFAIGYGLDLLFPALPRPHLPLLGFILMASGLALGLMALAHFRLRRTTPIPHGEPSALVLSGPYLWTRNPMYLGLFTALLGLACYLGGLPLLLAAPGFCAVVNRIHIPHEEAKLAGLFGADYAAFRDRIPRWL</sequence>
<dbReference type="Proteomes" id="UP000192923">
    <property type="component" value="Unassembled WGS sequence"/>
</dbReference>
<evidence type="ECO:0000256" key="1">
    <source>
        <dbReference type="ARBA" id="ARBA00004127"/>
    </source>
</evidence>
<keyword evidence="4 5" id="KW-0472">Membrane</keyword>
<evidence type="ECO:0000313" key="6">
    <source>
        <dbReference type="EMBL" id="SMF96370.1"/>
    </source>
</evidence>
<evidence type="ECO:0000256" key="5">
    <source>
        <dbReference type="SAM" id="Phobius"/>
    </source>
</evidence>
<keyword evidence="6" id="KW-0808">Transferase</keyword>
<dbReference type="Gene3D" id="1.20.120.1630">
    <property type="match status" value="1"/>
</dbReference>
<evidence type="ECO:0000256" key="2">
    <source>
        <dbReference type="ARBA" id="ARBA00022692"/>
    </source>
</evidence>
<dbReference type="GO" id="GO:0012505">
    <property type="term" value="C:endomembrane system"/>
    <property type="evidence" value="ECO:0007669"/>
    <property type="project" value="UniProtKB-SubCell"/>
</dbReference>
<reference evidence="6 7" key="1">
    <citation type="submission" date="2016-12" db="EMBL/GenBank/DDBJ databases">
        <authorList>
            <person name="Song W.-J."/>
            <person name="Kurnit D.M."/>
        </authorList>
    </citation>
    <scope>NUCLEOTIDE SEQUENCE [LARGE SCALE GENOMIC DNA]</scope>
    <source>
        <strain evidence="6 7">175</strain>
    </source>
</reference>
<dbReference type="GO" id="GO:0008168">
    <property type="term" value="F:methyltransferase activity"/>
    <property type="evidence" value="ECO:0007669"/>
    <property type="project" value="UniProtKB-KW"/>
</dbReference>
<keyword evidence="3 5" id="KW-1133">Transmembrane helix</keyword>
<evidence type="ECO:0000313" key="7">
    <source>
        <dbReference type="Proteomes" id="UP000192923"/>
    </source>
</evidence>
<feature type="transmembrane region" description="Helical" evidence="5">
    <location>
        <begin position="86"/>
        <end position="110"/>
    </location>
</feature>
<gene>
    <name evidence="6" type="ORF">SAMN02949497_3766</name>
</gene>
<dbReference type="EMBL" id="FXAM01000001">
    <property type="protein sequence ID" value="SMF96370.1"/>
    <property type="molecule type" value="Genomic_DNA"/>
</dbReference>
<dbReference type="RefSeq" id="WP_176225285.1">
    <property type="nucleotide sequence ID" value="NZ_FXAM01000001.1"/>
</dbReference>
<dbReference type="Pfam" id="PF04191">
    <property type="entry name" value="PEMT"/>
    <property type="match status" value="1"/>
</dbReference>
<feature type="transmembrane region" description="Helical" evidence="5">
    <location>
        <begin position="12"/>
        <end position="30"/>
    </location>
</feature>
<evidence type="ECO:0000256" key="3">
    <source>
        <dbReference type="ARBA" id="ARBA00022989"/>
    </source>
</evidence>
<keyword evidence="7" id="KW-1185">Reference proteome</keyword>
<accession>A0A1Y6D1T6</accession>
<dbReference type="GO" id="GO:0032259">
    <property type="term" value="P:methylation"/>
    <property type="evidence" value="ECO:0007669"/>
    <property type="project" value="UniProtKB-KW"/>
</dbReference>
<protein>
    <submittedName>
        <fullName evidence="6">Protein-S-isoprenylcysteine O-methyltransferase Ste14</fullName>
    </submittedName>
</protein>
<comment type="subcellular location">
    <subcellularLocation>
        <location evidence="1">Endomembrane system</location>
        <topology evidence="1">Multi-pass membrane protein</topology>
    </subcellularLocation>
</comment>
<feature type="transmembrane region" description="Helical" evidence="5">
    <location>
        <begin position="37"/>
        <end position="57"/>
    </location>
</feature>
<dbReference type="InterPro" id="IPR007318">
    <property type="entry name" value="Phopholipid_MeTrfase"/>
</dbReference>